<dbReference type="Proteomes" id="UP001412067">
    <property type="component" value="Unassembled WGS sequence"/>
</dbReference>
<keyword evidence="2" id="KW-1185">Reference proteome</keyword>
<name>A0ABR2MT10_9ASPA</name>
<evidence type="ECO:0000313" key="2">
    <source>
        <dbReference type="Proteomes" id="UP001412067"/>
    </source>
</evidence>
<evidence type="ECO:0000313" key="1">
    <source>
        <dbReference type="EMBL" id="KAK8966083.1"/>
    </source>
</evidence>
<organism evidence="1 2">
    <name type="scientific">Platanthera guangdongensis</name>
    <dbReference type="NCBI Taxonomy" id="2320717"/>
    <lineage>
        <taxon>Eukaryota</taxon>
        <taxon>Viridiplantae</taxon>
        <taxon>Streptophyta</taxon>
        <taxon>Embryophyta</taxon>
        <taxon>Tracheophyta</taxon>
        <taxon>Spermatophyta</taxon>
        <taxon>Magnoliopsida</taxon>
        <taxon>Liliopsida</taxon>
        <taxon>Asparagales</taxon>
        <taxon>Orchidaceae</taxon>
        <taxon>Orchidoideae</taxon>
        <taxon>Orchideae</taxon>
        <taxon>Orchidinae</taxon>
        <taxon>Platanthera</taxon>
    </lineage>
</organism>
<dbReference type="EMBL" id="JBBWWR010000005">
    <property type="protein sequence ID" value="KAK8966083.1"/>
    <property type="molecule type" value="Genomic_DNA"/>
</dbReference>
<accession>A0ABR2MT10</accession>
<sequence length="62" mass="7436">MKPLKEKDKSKYSYYAKTGCKEPTRLTQWINKEYVNKNSNWSRKCNCIIRSQLNRSSKFELA</sequence>
<proteinExistence type="predicted"/>
<gene>
    <name evidence="1" type="ORF">KSP40_PGU010202</name>
</gene>
<protein>
    <submittedName>
        <fullName evidence="1">Uncharacterized protein</fullName>
    </submittedName>
</protein>
<comment type="caution">
    <text evidence="1">The sequence shown here is derived from an EMBL/GenBank/DDBJ whole genome shotgun (WGS) entry which is preliminary data.</text>
</comment>
<reference evidence="1 2" key="1">
    <citation type="journal article" date="2022" name="Nat. Plants">
        <title>Genomes of leafy and leafless Platanthera orchids illuminate the evolution of mycoheterotrophy.</title>
        <authorList>
            <person name="Li M.H."/>
            <person name="Liu K.W."/>
            <person name="Li Z."/>
            <person name="Lu H.C."/>
            <person name="Ye Q.L."/>
            <person name="Zhang D."/>
            <person name="Wang J.Y."/>
            <person name="Li Y.F."/>
            <person name="Zhong Z.M."/>
            <person name="Liu X."/>
            <person name="Yu X."/>
            <person name="Liu D.K."/>
            <person name="Tu X.D."/>
            <person name="Liu B."/>
            <person name="Hao Y."/>
            <person name="Liao X.Y."/>
            <person name="Jiang Y.T."/>
            <person name="Sun W.H."/>
            <person name="Chen J."/>
            <person name="Chen Y.Q."/>
            <person name="Ai Y."/>
            <person name="Zhai J.W."/>
            <person name="Wu S.S."/>
            <person name="Zhou Z."/>
            <person name="Hsiao Y.Y."/>
            <person name="Wu W.L."/>
            <person name="Chen Y.Y."/>
            <person name="Lin Y.F."/>
            <person name="Hsu J.L."/>
            <person name="Li C.Y."/>
            <person name="Wang Z.W."/>
            <person name="Zhao X."/>
            <person name="Zhong W.Y."/>
            <person name="Ma X.K."/>
            <person name="Ma L."/>
            <person name="Huang J."/>
            <person name="Chen G.Z."/>
            <person name="Huang M.Z."/>
            <person name="Huang L."/>
            <person name="Peng D.H."/>
            <person name="Luo Y.B."/>
            <person name="Zou S.Q."/>
            <person name="Chen S.P."/>
            <person name="Lan S."/>
            <person name="Tsai W.C."/>
            <person name="Van de Peer Y."/>
            <person name="Liu Z.J."/>
        </authorList>
    </citation>
    <scope>NUCLEOTIDE SEQUENCE [LARGE SCALE GENOMIC DNA]</scope>
    <source>
        <strain evidence="1">Lor288</strain>
    </source>
</reference>